<comment type="caution">
    <text evidence="1">The sequence shown here is derived from an EMBL/GenBank/DDBJ whole genome shotgun (WGS) entry which is preliminary data.</text>
</comment>
<dbReference type="AlphaFoldDB" id="A0AAW1JL17"/>
<evidence type="ECO:0000313" key="1">
    <source>
        <dbReference type="EMBL" id="KAK9704704.1"/>
    </source>
</evidence>
<proteinExistence type="predicted"/>
<keyword evidence="2" id="KW-1185">Reference proteome</keyword>
<sequence>MDLERYAQQYKYVSREELVKLRQLSATEGTFETEVRYLNINREKEKFHGKRAVTPGPLLHILSVRIKPKEDAKTPLLVYGSIYAENFDPTYEVMVGHHLYKCDRKHAQLLDATASLTLNGPDFNCRSNSAIIPMFQNNFNVQLFDENDCFRTRVFLLR</sequence>
<name>A0AAW1JL17_SAPOF</name>
<dbReference type="EMBL" id="JBDFQZ010000007">
    <property type="protein sequence ID" value="KAK9704704.1"/>
    <property type="molecule type" value="Genomic_DNA"/>
</dbReference>
<gene>
    <name evidence="1" type="ORF">RND81_07G006100</name>
</gene>
<evidence type="ECO:0000313" key="2">
    <source>
        <dbReference type="Proteomes" id="UP001443914"/>
    </source>
</evidence>
<protein>
    <submittedName>
        <fullName evidence="1">Uncharacterized protein</fullName>
    </submittedName>
</protein>
<organism evidence="1 2">
    <name type="scientific">Saponaria officinalis</name>
    <name type="common">Common soapwort</name>
    <name type="synonym">Lychnis saponaria</name>
    <dbReference type="NCBI Taxonomy" id="3572"/>
    <lineage>
        <taxon>Eukaryota</taxon>
        <taxon>Viridiplantae</taxon>
        <taxon>Streptophyta</taxon>
        <taxon>Embryophyta</taxon>
        <taxon>Tracheophyta</taxon>
        <taxon>Spermatophyta</taxon>
        <taxon>Magnoliopsida</taxon>
        <taxon>eudicotyledons</taxon>
        <taxon>Gunneridae</taxon>
        <taxon>Pentapetalae</taxon>
        <taxon>Caryophyllales</taxon>
        <taxon>Caryophyllaceae</taxon>
        <taxon>Caryophylleae</taxon>
        <taxon>Saponaria</taxon>
    </lineage>
</organism>
<reference evidence="1" key="1">
    <citation type="submission" date="2024-03" db="EMBL/GenBank/DDBJ databases">
        <title>WGS assembly of Saponaria officinalis var. Norfolk2.</title>
        <authorList>
            <person name="Jenkins J."/>
            <person name="Shu S."/>
            <person name="Grimwood J."/>
            <person name="Barry K."/>
            <person name="Goodstein D."/>
            <person name="Schmutz J."/>
            <person name="Leebens-Mack J."/>
            <person name="Osbourn A."/>
        </authorList>
    </citation>
    <scope>NUCLEOTIDE SEQUENCE [LARGE SCALE GENOMIC DNA]</scope>
    <source>
        <strain evidence="1">JIC</strain>
    </source>
</reference>
<dbReference type="Proteomes" id="UP001443914">
    <property type="component" value="Unassembled WGS sequence"/>
</dbReference>
<accession>A0AAW1JL17</accession>